<organism evidence="2 3">
    <name type="scientific">Ranatra chinensis</name>
    <dbReference type="NCBI Taxonomy" id="642074"/>
    <lineage>
        <taxon>Eukaryota</taxon>
        <taxon>Metazoa</taxon>
        <taxon>Ecdysozoa</taxon>
        <taxon>Arthropoda</taxon>
        <taxon>Hexapoda</taxon>
        <taxon>Insecta</taxon>
        <taxon>Pterygota</taxon>
        <taxon>Neoptera</taxon>
        <taxon>Paraneoptera</taxon>
        <taxon>Hemiptera</taxon>
        <taxon>Heteroptera</taxon>
        <taxon>Panheteroptera</taxon>
        <taxon>Nepomorpha</taxon>
        <taxon>Nepidae</taxon>
        <taxon>Ranatrinae</taxon>
        <taxon>Ranatra</taxon>
    </lineage>
</organism>
<dbReference type="AlphaFoldDB" id="A0ABD0XWY3"/>
<evidence type="ECO:0008006" key="4">
    <source>
        <dbReference type="Google" id="ProtNLM"/>
    </source>
</evidence>
<dbReference type="PANTHER" id="PTHR46745">
    <property type="entry name" value="TSC22 DOMAIN FAMILY PROTEIN 1"/>
    <property type="match status" value="1"/>
</dbReference>
<feature type="compositionally biased region" description="Polar residues" evidence="1">
    <location>
        <begin position="10"/>
        <end position="23"/>
    </location>
</feature>
<feature type="region of interest" description="Disordered" evidence="1">
    <location>
        <begin position="437"/>
        <end position="484"/>
    </location>
</feature>
<protein>
    <recommendedName>
        <fullName evidence="4">Transcriptional regulator</fullName>
    </recommendedName>
</protein>
<evidence type="ECO:0000313" key="2">
    <source>
        <dbReference type="EMBL" id="KAL1115779.1"/>
    </source>
</evidence>
<gene>
    <name evidence="2" type="ORF">AAG570_006069</name>
</gene>
<dbReference type="EMBL" id="JBFDAA010000019">
    <property type="protein sequence ID" value="KAL1115779.1"/>
    <property type="molecule type" value="Genomic_DNA"/>
</dbReference>
<dbReference type="Proteomes" id="UP001558652">
    <property type="component" value="Unassembled WGS sequence"/>
</dbReference>
<feature type="compositionally biased region" description="Low complexity" evidence="1">
    <location>
        <begin position="437"/>
        <end position="467"/>
    </location>
</feature>
<proteinExistence type="predicted"/>
<sequence>MADQVPSKGSKLNSVSRTTSETLRLNDNERSTTSNPRKKTSFQITSVCVTVGSRTSNDGGDDSADDLDESHTDDISEAIDVSRDIENETPSYSEDTFSKDDVFFNASASLGTAPVIPTSSQYGLAILATPDNCESSLNPSEACSNPEHPADIHVNVPENVINLGVVSTKPDPEMRDIHTHTARHERFKVVKIESTEPFKRGRWVCMDYLDHSMSQPKPKGEPAKVDPNSDNSNTQESVVECVVPEDTADVQQENPIPAITTQNAYTSISPGQSLQSGVQAVGQSLPAQPTVVSQPQSLPAQQIHQVIASGAPQQTNIQFQPQPYPQQQQSMIQPVVMQPIFQQQVPFLMQQQPPQQYYQPMAVPLQTFPTIVAAGGAAPQTPPVQQQPYPVQFPASGAPPTATTHMITTPQIMSQQQYLGPPQGYQSVIATAPVASPVESSSSSNANVSTSTASSSVSNSDCSSAVPQQMQLVEHQPTAPPAALLESLAEVTAVVDQEINQGEESERSDFIRFPSN</sequence>
<feature type="compositionally biased region" description="Polar residues" evidence="1">
    <location>
        <begin position="31"/>
        <end position="57"/>
    </location>
</feature>
<feature type="compositionally biased region" description="Acidic residues" evidence="1">
    <location>
        <begin position="59"/>
        <end position="68"/>
    </location>
</feature>
<reference evidence="2 3" key="1">
    <citation type="submission" date="2024-07" db="EMBL/GenBank/DDBJ databases">
        <title>Chromosome-level genome assembly of the water stick insect Ranatra chinensis (Heteroptera: Nepidae).</title>
        <authorList>
            <person name="Liu X."/>
        </authorList>
    </citation>
    <scope>NUCLEOTIDE SEQUENCE [LARGE SCALE GENOMIC DNA]</scope>
    <source>
        <strain evidence="2">Cailab_2021Rc</strain>
        <tissue evidence="2">Muscle</tissue>
    </source>
</reference>
<feature type="region of interest" description="Disordered" evidence="1">
    <location>
        <begin position="214"/>
        <end position="235"/>
    </location>
</feature>
<evidence type="ECO:0000313" key="3">
    <source>
        <dbReference type="Proteomes" id="UP001558652"/>
    </source>
</evidence>
<feature type="region of interest" description="Disordered" evidence="1">
    <location>
        <begin position="1"/>
        <end position="77"/>
    </location>
</feature>
<dbReference type="PANTHER" id="PTHR46745:SF1">
    <property type="entry name" value="TSC22 DOMAIN FAMILY PROTEIN 1"/>
    <property type="match status" value="1"/>
</dbReference>
<keyword evidence="3" id="KW-1185">Reference proteome</keyword>
<evidence type="ECO:0000256" key="1">
    <source>
        <dbReference type="SAM" id="MobiDB-lite"/>
    </source>
</evidence>
<accession>A0ABD0XWY3</accession>
<name>A0ABD0XWY3_9HEMI</name>
<comment type="caution">
    <text evidence="2">The sequence shown here is derived from an EMBL/GenBank/DDBJ whole genome shotgun (WGS) entry which is preliminary data.</text>
</comment>